<dbReference type="RefSeq" id="WP_256312623.1">
    <property type="nucleotide sequence ID" value="NZ_JANGAC010000017.1"/>
</dbReference>
<comment type="caution">
    <text evidence="1">The sequence shown here is derived from an EMBL/GenBank/DDBJ whole genome shotgun (WGS) entry which is preliminary data.</text>
</comment>
<evidence type="ECO:0000313" key="2">
    <source>
        <dbReference type="Proteomes" id="UP001524478"/>
    </source>
</evidence>
<dbReference type="Proteomes" id="UP001524478">
    <property type="component" value="Unassembled WGS sequence"/>
</dbReference>
<dbReference type="EMBL" id="JANGAC010000017">
    <property type="protein sequence ID" value="MCQ4925031.1"/>
    <property type="molecule type" value="Genomic_DNA"/>
</dbReference>
<evidence type="ECO:0000313" key="1">
    <source>
        <dbReference type="EMBL" id="MCQ4925031.1"/>
    </source>
</evidence>
<name>A0ABT1SEW8_9FIRM</name>
<accession>A0ABT1SEW8</accession>
<proteinExistence type="predicted"/>
<reference evidence="1 2" key="1">
    <citation type="submission" date="2022-06" db="EMBL/GenBank/DDBJ databases">
        <title>Isolation of gut microbiota from human fecal samples.</title>
        <authorList>
            <person name="Pamer E.G."/>
            <person name="Barat B."/>
            <person name="Waligurski E."/>
            <person name="Medina S."/>
            <person name="Paddock L."/>
            <person name="Mostad J."/>
        </authorList>
    </citation>
    <scope>NUCLEOTIDE SEQUENCE [LARGE SCALE GENOMIC DNA]</scope>
    <source>
        <strain evidence="1 2">DFI.7.95</strain>
    </source>
</reference>
<sequence length="228" mass="27238">MEIILRRKENKLQKKQLIDIGRDCYKILERAEDELNQIKEDLNERQISLNYDALKYRLNIIWNNVCRLRSISYSDRFRKKILEINQLSNDIFEQIIRIGSTSKQEILSELNRCDTFDKSNEEIKKILEWIWGKLELDNIALEGTVINDTFLRDFTDIYGKTSYCGISNRQISTFERCLKHSFNNNIKEALHSLNEFIDNYQYSIQEPFNSFERISIKTMIMIIIKNMS</sequence>
<protein>
    <submittedName>
        <fullName evidence="1">Uncharacterized protein</fullName>
    </submittedName>
</protein>
<keyword evidence="2" id="KW-1185">Reference proteome</keyword>
<organism evidence="1 2">
    <name type="scientific">Tissierella carlieri</name>
    <dbReference type="NCBI Taxonomy" id="689904"/>
    <lineage>
        <taxon>Bacteria</taxon>
        <taxon>Bacillati</taxon>
        <taxon>Bacillota</taxon>
        <taxon>Tissierellia</taxon>
        <taxon>Tissierellales</taxon>
        <taxon>Tissierellaceae</taxon>
        <taxon>Tissierella</taxon>
    </lineage>
</organism>
<gene>
    <name evidence="1" type="ORF">NE686_18160</name>
</gene>